<protein>
    <submittedName>
        <fullName evidence="2">Uncharacterized protein</fullName>
    </submittedName>
</protein>
<comment type="caution">
    <text evidence="2">The sequence shown here is derived from an EMBL/GenBank/DDBJ whole genome shotgun (WGS) entry which is preliminary data.</text>
</comment>
<keyword evidence="3" id="KW-1185">Reference proteome</keyword>
<accession>A0ABR1W9W2</accession>
<dbReference type="Proteomes" id="UP001433268">
    <property type="component" value="Unassembled WGS sequence"/>
</dbReference>
<dbReference type="EMBL" id="JAQQWN010000006">
    <property type="protein sequence ID" value="KAK8080289.1"/>
    <property type="molecule type" value="Genomic_DNA"/>
</dbReference>
<evidence type="ECO:0000256" key="1">
    <source>
        <dbReference type="SAM" id="MobiDB-lite"/>
    </source>
</evidence>
<reference evidence="2 3" key="1">
    <citation type="submission" date="2023-01" db="EMBL/GenBank/DDBJ databases">
        <title>Analysis of 21 Apiospora genomes using comparative genomics revels a genus with tremendous synthesis potential of carbohydrate active enzymes and secondary metabolites.</title>
        <authorList>
            <person name="Sorensen T."/>
        </authorList>
    </citation>
    <scope>NUCLEOTIDE SEQUENCE [LARGE SCALE GENOMIC DNA]</scope>
    <source>
        <strain evidence="2 3">CBS 114990</strain>
    </source>
</reference>
<dbReference type="RefSeq" id="XP_066667764.1">
    <property type="nucleotide sequence ID" value="XM_066812422.1"/>
</dbReference>
<gene>
    <name evidence="2" type="ORF">PG997_008107</name>
</gene>
<evidence type="ECO:0000313" key="2">
    <source>
        <dbReference type="EMBL" id="KAK8080289.1"/>
    </source>
</evidence>
<name>A0ABR1W9W2_9PEZI</name>
<feature type="region of interest" description="Disordered" evidence="1">
    <location>
        <begin position="82"/>
        <end position="102"/>
    </location>
</feature>
<evidence type="ECO:0000313" key="3">
    <source>
        <dbReference type="Proteomes" id="UP001433268"/>
    </source>
</evidence>
<proteinExistence type="predicted"/>
<sequence length="245" mass="25181">MQLRNVLVAAVYFVGQSRASALPPSHSNSIRGAAAGGDAGGAQAIIAGIGAVSDNLNGWAGAVSNYKIGYLSLVPLDKAEKATEASSTRPPPPKPLSDKENSAVAGQVAAMLPKVKAVAMALKEKAPIMMKEKVGKEVVEDAAGVQNKMDQLFASLQVVMTAQTQPGLKKAMMGVDKVMSQTQATFSGGKMSMLTNEGLAASNVTGKLQQQGAAPSSDGVSWRRGFWGSTVVWAVVALVASIAIA</sequence>
<organism evidence="2 3">
    <name type="scientific">Apiospora hydei</name>
    <dbReference type="NCBI Taxonomy" id="1337664"/>
    <lineage>
        <taxon>Eukaryota</taxon>
        <taxon>Fungi</taxon>
        <taxon>Dikarya</taxon>
        <taxon>Ascomycota</taxon>
        <taxon>Pezizomycotina</taxon>
        <taxon>Sordariomycetes</taxon>
        <taxon>Xylariomycetidae</taxon>
        <taxon>Amphisphaeriales</taxon>
        <taxon>Apiosporaceae</taxon>
        <taxon>Apiospora</taxon>
    </lineage>
</organism>
<dbReference type="GeneID" id="92045482"/>